<feature type="domain" description="MHD2" evidence="11">
    <location>
        <begin position="784"/>
        <end position="891"/>
    </location>
</feature>
<evidence type="ECO:0000313" key="13">
    <source>
        <dbReference type="Proteomes" id="UP001181693"/>
    </source>
</evidence>
<dbReference type="InterPro" id="IPR000008">
    <property type="entry name" value="C2_dom"/>
</dbReference>
<dbReference type="PROSITE" id="PS50004">
    <property type="entry name" value="C2"/>
    <property type="match status" value="2"/>
</dbReference>
<dbReference type="EMBL" id="DYDO01000003">
    <property type="protein sequence ID" value="DBA27891.1"/>
    <property type="molecule type" value="Genomic_DNA"/>
</dbReference>
<evidence type="ECO:0000256" key="3">
    <source>
        <dbReference type="ARBA" id="ARBA00004603"/>
    </source>
</evidence>
<feature type="domain" description="MHD1" evidence="10">
    <location>
        <begin position="554"/>
        <end position="674"/>
    </location>
</feature>
<dbReference type="Pfam" id="PF06292">
    <property type="entry name" value="MUN"/>
    <property type="match status" value="1"/>
</dbReference>
<dbReference type="AlphaFoldDB" id="A0AAV3ATT1"/>
<keyword evidence="13" id="KW-1185">Reference proteome</keyword>
<dbReference type="SUPFAM" id="SSF49562">
    <property type="entry name" value="C2 domain (Calcium/lipid-binding domain, CaLB)"/>
    <property type="match status" value="2"/>
</dbReference>
<reference evidence="12" key="1">
    <citation type="thesis" date="2020" institute="ProQuest LLC" country="789 East Eisenhower Parkway, Ann Arbor, MI, USA">
        <title>Comparative Genomics and Chromosome Evolution.</title>
        <authorList>
            <person name="Mudd A.B."/>
        </authorList>
    </citation>
    <scope>NUCLEOTIDE SEQUENCE</scope>
    <source>
        <strain evidence="12">1538</strain>
        <tissue evidence="12">Blood</tissue>
    </source>
</reference>
<dbReference type="GO" id="GO:0005770">
    <property type="term" value="C:late endosome"/>
    <property type="evidence" value="ECO:0007669"/>
    <property type="project" value="UniProtKB-SubCell"/>
</dbReference>
<dbReference type="InterPro" id="IPR014770">
    <property type="entry name" value="Munc13_1"/>
</dbReference>
<comment type="subcellular location">
    <subcellularLocation>
        <location evidence="2">Cytoplasm</location>
    </subcellularLocation>
    <subcellularLocation>
        <location evidence="3">Late endosome</location>
    </subcellularLocation>
    <subcellularLocation>
        <location evidence="1">Recycling endosome</location>
    </subcellularLocation>
</comment>
<evidence type="ECO:0000256" key="5">
    <source>
        <dbReference type="ARBA" id="ARBA00022483"/>
    </source>
</evidence>
<proteinExistence type="inferred from homology"/>
<evidence type="ECO:0000259" key="11">
    <source>
        <dbReference type="PROSITE" id="PS51259"/>
    </source>
</evidence>
<dbReference type="InterPro" id="IPR035892">
    <property type="entry name" value="C2_domain_sf"/>
</dbReference>
<accession>A0AAV3ATT1</accession>
<evidence type="ECO:0000256" key="8">
    <source>
        <dbReference type="SAM" id="MobiDB-lite"/>
    </source>
</evidence>
<keyword evidence="6" id="KW-0963">Cytoplasm</keyword>
<keyword evidence="7" id="KW-0967">Endosome</keyword>
<dbReference type="Gene3D" id="1.10.357.50">
    <property type="match status" value="1"/>
</dbReference>
<dbReference type="GO" id="GO:0006887">
    <property type="term" value="P:exocytosis"/>
    <property type="evidence" value="ECO:0007669"/>
    <property type="project" value="UniProtKB-KW"/>
</dbReference>
<feature type="domain" description="C2" evidence="9">
    <location>
        <begin position="906"/>
        <end position="1031"/>
    </location>
</feature>
<dbReference type="GO" id="GO:0055037">
    <property type="term" value="C:recycling endosome"/>
    <property type="evidence" value="ECO:0007669"/>
    <property type="project" value="UniProtKB-SubCell"/>
</dbReference>
<evidence type="ECO:0000259" key="10">
    <source>
        <dbReference type="PROSITE" id="PS51258"/>
    </source>
</evidence>
<evidence type="ECO:0000256" key="4">
    <source>
        <dbReference type="ARBA" id="ARBA00005823"/>
    </source>
</evidence>
<comment type="similarity">
    <text evidence="4">Belongs to the unc-13 family.</text>
</comment>
<evidence type="ECO:0000256" key="6">
    <source>
        <dbReference type="ARBA" id="ARBA00022490"/>
    </source>
</evidence>
<dbReference type="PANTHER" id="PTHR45999:SF3">
    <property type="entry name" value="PROTEIN UNC-13 HOMOLOG D"/>
    <property type="match status" value="1"/>
</dbReference>
<organism evidence="12 13">
    <name type="scientific">Pyxicephalus adspersus</name>
    <name type="common">African bullfrog</name>
    <dbReference type="NCBI Taxonomy" id="30357"/>
    <lineage>
        <taxon>Eukaryota</taxon>
        <taxon>Metazoa</taxon>
        <taxon>Chordata</taxon>
        <taxon>Craniata</taxon>
        <taxon>Vertebrata</taxon>
        <taxon>Euteleostomi</taxon>
        <taxon>Amphibia</taxon>
        <taxon>Batrachia</taxon>
        <taxon>Anura</taxon>
        <taxon>Neobatrachia</taxon>
        <taxon>Ranoidea</taxon>
        <taxon>Pyxicephalidae</taxon>
        <taxon>Pyxicephalinae</taxon>
        <taxon>Pyxicephalus</taxon>
    </lineage>
</organism>
<dbReference type="Gene3D" id="1.20.58.1100">
    <property type="match status" value="1"/>
</dbReference>
<dbReference type="Pfam" id="PF00168">
    <property type="entry name" value="C2"/>
    <property type="match status" value="2"/>
</dbReference>
<keyword evidence="5" id="KW-0268">Exocytosis</keyword>
<evidence type="ECO:0000259" key="9">
    <source>
        <dbReference type="PROSITE" id="PS50004"/>
    </source>
</evidence>
<protein>
    <recommendedName>
        <fullName evidence="14">Unc-13 homolog D</fullName>
    </recommendedName>
</protein>
<evidence type="ECO:0000256" key="2">
    <source>
        <dbReference type="ARBA" id="ARBA00004496"/>
    </source>
</evidence>
<dbReference type="Proteomes" id="UP001181693">
    <property type="component" value="Unassembled WGS sequence"/>
</dbReference>
<comment type="caution">
    <text evidence="12">The sequence shown here is derived from an EMBL/GenBank/DDBJ whole genome shotgun (WGS) entry which is preliminary data.</text>
</comment>
<dbReference type="GO" id="GO:0070382">
    <property type="term" value="C:exocytic vesicle"/>
    <property type="evidence" value="ECO:0007669"/>
    <property type="project" value="TreeGrafter"/>
</dbReference>
<feature type="compositionally biased region" description="Basic and acidic residues" evidence="8">
    <location>
        <begin position="30"/>
        <end position="39"/>
    </location>
</feature>
<dbReference type="InterPro" id="IPR014772">
    <property type="entry name" value="Munc13_dom-2"/>
</dbReference>
<evidence type="ECO:0008006" key="14">
    <source>
        <dbReference type="Google" id="ProtNLM"/>
    </source>
</evidence>
<evidence type="ECO:0000256" key="7">
    <source>
        <dbReference type="ARBA" id="ARBA00022753"/>
    </source>
</evidence>
<name>A0AAV3ATT1_PYXAD</name>
<dbReference type="PANTHER" id="PTHR45999">
    <property type="entry name" value="UNC-13-4A, ISOFORM B"/>
    <property type="match status" value="1"/>
</dbReference>
<evidence type="ECO:0000256" key="1">
    <source>
        <dbReference type="ARBA" id="ARBA00004172"/>
    </source>
</evidence>
<dbReference type="InterPro" id="IPR010439">
    <property type="entry name" value="MUN_dom"/>
</dbReference>
<feature type="region of interest" description="Disordered" evidence="8">
    <location>
        <begin position="1"/>
        <end position="41"/>
    </location>
</feature>
<gene>
    <name evidence="12" type="ORF">GDO54_008336</name>
</gene>
<evidence type="ECO:0000313" key="12">
    <source>
        <dbReference type="EMBL" id="DBA27891.1"/>
    </source>
</evidence>
<dbReference type="SMART" id="SM00239">
    <property type="entry name" value="C2"/>
    <property type="match status" value="2"/>
</dbReference>
<dbReference type="CDD" id="cd04009">
    <property type="entry name" value="C2B_Munc13-like"/>
    <property type="match status" value="1"/>
</dbReference>
<sequence length="1062" mass="121517">MESSLGPHRITRREARYGRKTTIHSSQNKPSKESKDEPKVSASVQRNLLYGEALYTIIHRMGVLESHHISDNDQLYNYLQMAFNMDPAEHNAIFESVKALEPPIFCVKVTVKQAKGILGKDVSGFSDPYCLLGIESRPNSHSRDVSPNPDKKQKQKAVVRNTLPEDQTHRTQVKSQTLNPVWDETFLMEVEDIEHAKFTMDMWDYDDVESVKTKLGELTDLHGLKRIFKDARKDKGQDDFLGNVVLRVQDLKCKEDRWYNLEPRTETYPDRGRCHLQFLLTHKKRATMLSKNPSYIIHRQLLQQFVRHEITQHQAAGSIWDGEIGPHGTTILYLHAAQKDLSEFHQGLAQWLAYSKLYQSLEFSSSCLLHHITSIEYLWVQGRLQDELRKELAESFDSLLQYGMSVIERYRIVFPLSASQSVERLQGLLRVLIQMCKTKAFRELCSPTPSLQDRITEAIKTGTHEWFDLKKQHLQPMIQGYEENLKSLINLVADVTTDLQICQKYFNKCFLNTIKIEVFSLTFQELEELVSKHLLSQLPPANHSSRQQLSEPLYQLYLTLHELHNLHNFLPNRNAPLPLSDSHRWFADALPSWLKKAYTTALERVQRAVQIDLLVPLSELQKHSSSTVDLSTCFTQIGRTWQQLAWPDPEEAFMIMVKFTEDMCRIAVTYCTMIKRRADELSDKGDAGQAANKLCLVVNNIEQLRLIVQSLPQKLDWKSLERRTCEVISTEQFQHTLHDQLNGAVTCLDREIRGVVQALAQKLDSGIAKHLQSITKASDSRDPSDCIIPMMKFVESELHYMNQNLVQENFNCLLALLWSHILTVISNLSAQITASPRYYQRLHAALKNLESCFHADGCGLSLESLHTATFITLEQDLDLCSCSTRKLIERYYQQKIHQQQGASSEKYGAVTVKVSYRQSEQKLRVEILNAVNLLPLDSNGTSDPFVQLILEPRHIFPAVEPRCTQVMKNELNPLYDETFDFLVTPEQCTTTGACLLLTVFDHDTLLSNELEGEAFLDLAVVPGLKEDTGDLVTNIPQKRLPLSHPKLNGIIATLPIVSKPAR</sequence>
<dbReference type="InterPro" id="IPR052095">
    <property type="entry name" value="UNC-13_domain"/>
</dbReference>
<feature type="region of interest" description="Disordered" evidence="8">
    <location>
        <begin position="137"/>
        <end position="168"/>
    </location>
</feature>
<feature type="domain" description="C2" evidence="9">
    <location>
        <begin position="86"/>
        <end position="237"/>
    </location>
</feature>
<dbReference type="CDD" id="cd08676">
    <property type="entry name" value="C2A_Munc13-like"/>
    <property type="match status" value="1"/>
</dbReference>
<dbReference type="PROSITE" id="PS51258">
    <property type="entry name" value="MHD1"/>
    <property type="match status" value="1"/>
</dbReference>
<feature type="compositionally biased region" description="Basic and acidic residues" evidence="8">
    <location>
        <begin position="141"/>
        <end position="152"/>
    </location>
</feature>
<dbReference type="Gene3D" id="2.60.40.150">
    <property type="entry name" value="C2 domain"/>
    <property type="match status" value="2"/>
</dbReference>
<dbReference type="PROSITE" id="PS51259">
    <property type="entry name" value="MHD2"/>
    <property type="match status" value="1"/>
</dbReference>